<evidence type="ECO:0000313" key="9">
    <source>
        <dbReference type="EMBL" id="MDW8800612.1"/>
    </source>
</evidence>
<evidence type="ECO:0000256" key="7">
    <source>
        <dbReference type="SAM" id="Phobius"/>
    </source>
</evidence>
<evidence type="ECO:0000256" key="2">
    <source>
        <dbReference type="ARBA" id="ARBA00007362"/>
    </source>
</evidence>
<feature type="domain" description="EamA" evidence="8">
    <location>
        <begin position="145"/>
        <end position="278"/>
    </location>
</feature>
<evidence type="ECO:0000256" key="3">
    <source>
        <dbReference type="ARBA" id="ARBA00022475"/>
    </source>
</evidence>
<reference evidence="9 10" key="1">
    <citation type="submission" date="2023-04" db="EMBL/GenBank/DDBJ databases">
        <title>Clostridium tannerae sp. nov., isolated from the fecal material of an alpaca.</title>
        <authorList>
            <person name="Miller S."/>
            <person name="Hendry M."/>
            <person name="King J."/>
            <person name="Sankaranarayanan K."/>
            <person name="Lawson P.A."/>
        </authorList>
    </citation>
    <scope>NUCLEOTIDE SEQUENCE [LARGE SCALE GENOMIC DNA]</scope>
    <source>
        <strain evidence="9 10">A1-XYC3</strain>
    </source>
</reference>
<keyword evidence="4 7" id="KW-0812">Transmembrane</keyword>
<accession>A0ABU4JR28</accession>
<dbReference type="InterPro" id="IPR000620">
    <property type="entry name" value="EamA_dom"/>
</dbReference>
<proteinExistence type="inferred from homology"/>
<dbReference type="Proteomes" id="UP001281656">
    <property type="component" value="Unassembled WGS sequence"/>
</dbReference>
<feature type="transmembrane region" description="Helical" evidence="7">
    <location>
        <begin position="67"/>
        <end position="88"/>
    </location>
</feature>
<comment type="caution">
    <text evidence="9">The sequence shown here is derived from an EMBL/GenBank/DDBJ whole genome shotgun (WGS) entry which is preliminary data.</text>
</comment>
<comment type="similarity">
    <text evidence="2">Belongs to the EamA transporter family.</text>
</comment>
<feature type="transmembrane region" description="Helical" evidence="7">
    <location>
        <begin position="143"/>
        <end position="164"/>
    </location>
</feature>
<keyword evidence="6 7" id="KW-0472">Membrane</keyword>
<dbReference type="PANTHER" id="PTHR42920">
    <property type="entry name" value="OS03G0707200 PROTEIN-RELATED"/>
    <property type="match status" value="1"/>
</dbReference>
<feature type="transmembrane region" description="Helical" evidence="7">
    <location>
        <begin position="173"/>
        <end position="195"/>
    </location>
</feature>
<keyword evidence="3" id="KW-1003">Cell membrane</keyword>
<feature type="transmembrane region" description="Helical" evidence="7">
    <location>
        <begin position="94"/>
        <end position="112"/>
    </location>
</feature>
<protein>
    <submittedName>
        <fullName evidence="9">DMT family transporter</fullName>
    </submittedName>
</protein>
<dbReference type="SUPFAM" id="SSF103481">
    <property type="entry name" value="Multidrug resistance efflux transporter EmrE"/>
    <property type="match status" value="2"/>
</dbReference>
<dbReference type="PANTHER" id="PTHR42920:SF5">
    <property type="entry name" value="EAMA DOMAIN-CONTAINING PROTEIN"/>
    <property type="match status" value="1"/>
</dbReference>
<evidence type="ECO:0000256" key="6">
    <source>
        <dbReference type="ARBA" id="ARBA00023136"/>
    </source>
</evidence>
<feature type="transmembrane region" description="Helical" evidence="7">
    <location>
        <begin position="236"/>
        <end position="255"/>
    </location>
</feature>
<gene>
    <name evidence="9" type="ORF">P8V03_05515</name>
</gene>
<keyword evidence="10" id="KW-1185">Reference proteome</keyword>
<dbReference type="InterPro" id="IPR051258">
    <property type="entry name" value="Diverse_Substrate_Transporter"/>
</dbReference>
<feature type="transmembrane region" description="Helical" evidence="7">
    <location>
        <begin position="119"/>
        <end position="137"/>
    </location>
</feature>
<evidence type="ECO:0000256" key="1">
    <source>
        <dbReference type="ARBA" id="ARBA00004651"/>
    </source>
</evidence>
<sequence>MTRELKADLSLLLITIIWGVTFPITSVILKYVPPYSLIALRYLLAGLILAAIFYKRLKTMNKETLKAGLLIGTSIFVGTALQVIGMLYTTPSKSGFITGLNVVIVPLVLALLYKKIPDLKTIIGVILSVIGLGVISINGDLTINFGDFLTILGAVAFAAQIILVDKCVKDADIIALTCIQTLIVGILALIPAGAIEKLDIVFNYGSVASIVFMAIFCTIIAYLVQNKMQPYTSPTHAAIIFLAEPVFSAIFSTFIGDRLTGKTLTGCGLILLGMIVINIKTNNGVKAVEIETNV</sequence>
<evidence type="ECO:0000256" key="4">
    <source>
        <dbReference type="ARBA" id="ARBA00022692"/>
    </source>
</evidence>
<name>A0ABU4JR28_9CLOT</name>
<keyword evidence="5 7" id="KW-1133">Transmembrane helix</keyword>
<organism evidence="9 10">
    <name type="scientific">Clostridium tanneri</name>
    <dbReference type="NCBI Taxonomy" id="3037988"/>
    <lineage>
        <taxon>Bacteria</taxon>
        <taxon>Bacillati</taxon>
        <taxon>Bacillota</taxon>
        <taxon>Clostridia</taxon>
        <taxon>Eubacteriales</taxon>
        <taxon>Clostridiaceae</taxon>
        <taxon>Clostridium</taxon>
    </lineage>
</organism>
<feature type="transmembrane region" description="Helical" evidence="7">
    <location>
        <begin position="261"/>
        <end position="279"/>
    </location>
</feature>
<evidence type="ECO:0000256" key="5">
    <source>
        <dbReference type="ARBA" id="ARBA00022989"/>
    </source>
</evidence>
<dbReference type="RefSeq" id="WP_318797123.1">
    <property type="nucleotide sequence ID" value="NZ_JARUJP010000005.1"/>
</dbReference>
<feature type="transmembrane region" description="Helical" evidence="7">
    <location>
        <begin position="35"/>
        <end position="55"/>
    </location>
</feature>
<feature type="transmembrane region" description="Helical" evidence="7">
    <location>
        <begin position="9"/>
        <end position="29"/>
    </location>
</feature>
<evidence type="ECO:0000313" key="10">
    <source>
        <dbReference type="Proteomes" id="UP001281656"/>
    </source>
</evidence>
<dbReference type="Pfam" id="PF00892">
    <property type="entry name" value="EamA"/>
    <property type="match status" value="2"/>
</dbReference>
<dbReference type="EMBL" id="JARUJP010000005">
    <property type="protein sequence ID" value="MDW8800612.1"/>
    <property type="molecule type" value="Genomic_DNA"/>
</dbReference>
<dbReference type="InterPro" id="IPR037185">
    <property type="entry name" value="EmrE-like"/>
</dbReference>
<feature type="domain" description="EamA" evidence="8">
    <location>
        <begin position="6"/>
        <end position="136"/>
    </location>
</feature>
<evidence type="ECO:0000259" key="8">
    <source>
        <dbReference type="Pfam" id="PF00892"/>
    </source>
</evidence>
<comment type="subcellular location">
    <subcellularLocation>
        <location evidence="1">Cell membrane</location>
        <topology evidence="1">Multi-pass membrane protein</topology>
    </subcellularLocation>
</comment>
<feature type="transmembrane region" description="Helical" evidence="7">
    <location>
        <begin position="201"/>
        <end position="224"/>
    </location>
</feature>